<dbReference type="EMBL" id="LXEY01000015">
    <property type="protein sequence ID" value="OAV61777.1"/>
    <property type="molecule type" value="Genomic_DNA"/>
</dbReference>
<keyword evidence="3" id="KW-1185">Reference proteome</keyword>
<feature type="transmembrane region" description="Helical" evidence="1">
    <location>
        <begin position="86"/>
        <end position="106"/>
    </location>
</feature>
<dbReference type="STRING" id="1837282.A6F49_07735"/>
<feature type="transmembrane region" description="Helical" evidence="1">
    <location>
        <begin position="18"/>
        <end position="39"/>
    </location>
</feature>
<dbReference type="PANTHER" id="PTHR43424:SF1">
    <property type="entry name" value="LOCUS PUTATIVE PROTEIN 1-RELATED"/>
    <property type="match status" value="1"/>
</dbReference>
<keyword evidence="1" id="KW-1133">Transmembrane helix</keyword>
<dbReference type="AlphaFoldDB" id="A0A1B7M0J3"/>
<dbReference type="OrthoDB" id="5189710at2"/>
<evidence type="ECO:0000313" key="3">
    <source>
        <dbReference type="Proteomes" id="UP000078292"/>
    </source>
</evidence>
<evidence type="ECO:0008006" key="4">
    <source>
        <dbReference type="Google" id="ProtNLM"/>
    </source>
</evidence>
<dbReference type="RefSeq" id="WP_043057382.1">
    <property type="nucleotide sequence ID" value="NZ_LXEY01000015.1"/>
</dbReference>
<keyword evidence="1" id="KW-0472">Membrane</keyword>
<gene>
    <name evidence="2" type="ORF">A6F49_07735</name>
</gene>
<feature type="transmembrane region" description="Helical" evidence="1">
    <location>
        <begin position="327"/>
        <end position="345"/>
    </location>
</feature>
<feature type="transmembrane region" description="Helical" evidence="1">
    <location>
        <begin position="289"/>
        <end position="307"/>
    </location>
</feature>
<dbReference type="PANTHER" id="PTHR43424">
    <property type="entry name" value="LOCUS PUTATIVE PROTEIN 1-RELATED"/>
    <property type="match status" value="1"/>
</dbReference>
<feature type="transmembrane region" description="Helical" evidence="1">
    <location>
        <begin position="51"/>
        <end position="74"/>
    </location>
</feature>
<dbReference type="InterPro" id="IPR052556">
    <property type="entry name" value="PolySynth_Transporter"/>
</dbReference>
<reference evidence="2 3" key="1">
    <citation type="submission" date="2016-04" db="EMBL/GenBank/DDBJ databases">
        <title>First whole genome shotgun sequence of the bacterium Enteractinococcus sp. strain UASWS1574.</title>
        <authorList>
            <person name="Crovadore J."/>
            <person name="Chablais R."/>
            <person name="Lefort F."/>
        </authorList>
    </citation>
    <scope>NUCLEOTIDE SEQUENCE [LARGE SCALE GENOMIC DNA]</scope>
    <source>
        <strain evidence="2 3">UASWS1574</strain>
    </source>
</reference>
<sequence>MSDTVDLKPAKTRAIDRYIFAGGSLSWAIAQWFLVWLFARVGDGAAAVGQYSLTLAIVTPVFIIGQLGLRTVYLSLQTSFTWKSYLILRLIGTGAAILIIVAYYQIDPSANLPLLAAVVAVRCFDVYHDILYARFQRENRLLLIGLHSITNSALTMVIAFVAIMLTHNIALTVLCVGIGSALVAASAQRYVLKVPQDPAAAPGGYRRILRAGVPTTISESLAALSLYLPILFLSVIADDATTGVFATAAYLLTAANLTGDTLKDIFITSFRWTFEESGARKLLRRAHKVSGALIILVVVAIPIIIFAGSPVLEFIYGDEFALTHLELAVLSAAMIPVASSYIYEATLNVLNAYAGQAWIWFMACSLGVGVGFLVISVPGIPPMIGAMAVAFTTGWGRFIGALSLALSAQRRAT</sequence>
<proteinExistence type="predicted"/>
<feature type="transmembrane region" description="Helical" evidence="1">
    <location>
        <begin position="142"/>
        <end position="163"/>
    </location>
</feature>
<feature type="transmembrane region" description="Helical" evidence="1">
    <location>
        <begin position="169"/>
        <end position="187"/>
    </location>
</feature>
<keyword evidence="1" id="KW-0812">Transmembrane</keyword>
<comment type="caution">
    <text evidence="2">The sequence shown here is derived from an EMBL/GenBank/DDBJ whole genome shotgun (WGS) entry which is preliminary data.</text>
</comment>
<name>A0A1B7M0J3_9MICC</name>
<evidence type="ECO:0000256" key="1">
    <source>
        <dbReference type="SAM" id="Phobius"/>
    </source>
</evidence>
<accession>A0A1B7M0J3</accession>
<protein>
    <recommendedName>
        <fullName evidence="4">Polysaccharide biosynthesis protein</fullName>
    </recommendedName>
</protein>
<organism evidence="2 3">
    <name type="scientific">Enteractinococcus helveticum</name>
    <dbReference type="NCBI Taxonomy" id="1837282"/>
    <lineage>
        <taxon>Bacteria</taxon>
        <taxon>Bacillati</taxon>
        <taxon>Actinomycetota</taxon>
        <taxon>Actinomycetes</taxon>
        <taxon>Micrococcales</taxon>
        <taxon>Micrococcaceae</taxon>
    </lineage>
</organism>
<dbReference type="Proteomes" id="UP000078292">
    <property type="component" value="Unassembled WGS sequence"/>
</dbReference>
<feature type="transmembrane region" description="Helical" evidence="1">
    <location>
        <begin position="383"/>
        <end position="406"/>
    </location>
</feature>
<feature type="transmembrane region" description="Helical" evidence="1">
    <location>
        <begin position="357"/>
        <end position="377"/>
    </location>
</feature>
<evidence type="ECO:0000313" key="2">
    <source>
        <dbReference type="EMBL" id="OAV61777.1"/>
    </source>
</evidence>